<name>A0AAN4ZCS9_9BILA</name>
<evidence type="ECO:0000313" key="1">
    <source>
        <dbReference type="EMBL" id="GMR35382.1"/>
    </source>
</evidence>
<sequence length="100" mass="11132">MLQDDVPSNDERPDFSTANVRVVTKIPAPIMCPTPIIVMSKVLRHRRRLPIDKKSMRASTSKVIPMIATRIVKVIVALRGPGVDSRPPSEDETVVSHCVY</sequence>
<evidence type="ECO:0000313" key="2">
    <source>
        <dbReference type="Proteomes" id="UP001328107"/>
    </source>
</evidence>
<reference evidence="2" key="1">
    <citation type="submission" date="2022-10" db="EMBL/GenBank/DDBJ databases">
        <title>Genome assembly of Pristionchus species.</title>
        <authorList>
            <person name="Yoshida K."/>
            <person name="Sommer R.J."/>
        </authorList>
    </citation>
    <scope>NUCLEOTIDE SEQUENCE [LARGE SCALE GENOMIC DNA]</scope>
    <source>
        <strain evidence="2">RS5460</strain>
    </source>
</reference>
<dbReference type="Proteomes" id="UP001328107">
    <property type="component" value="Unassembled WGS sequence"/>
</dbReference>
<accession>A0AAN4ZCS9</accession>
<proteinExistence type="predicted"/>
<gene>
    <name evidence="1" type="ORF">PMAYCL1PPCAC_05574</name>
</gene>
<dbReference type="AlphaFoldDB" id="A0AAN4ZCS9"/>
<dbReference type="EMBL" id="BTRK01000002">
    <property type="protein sequence ID" value="GMR35382.1"/>
    <property type="molecule type" value="Genomic_DNA"/>
</dbReference>
<comment type="caution">
    <text evidence="1">The sequence shown here is derived from an EMBL/GenBank/DDBJ whole genome shotgun (WGS) entry which is preliminary data.</text>
</comment>
<protein>
    <submittedName>
        <fullName evidence="1">Uncharacterized protein</fullName>
    </submittedName>
</protein>
<keyword evidence="2" id="KW-1185">Reference proteome</keyword>
<organism evidence="1 2">
    <name type="scientific">Pristionchus mayeri</name>
    <dbReference type="NCBI Taxonomy" id="1317129"/>
    <lineage>
        <taxon>Eukaryota</taxon>
        <taxon>Metazoa</taxon>
        <taxon>Ecdysozoa</taxon>
        <taxon>Nematoda</taxon>
        <taxon>Chromadorea</taxon>
        <taxon>Rhabditida</taxon>
        <taxon>Rhabditina</taxon>
        <taxon>Diplogasteromorpha</taxon>
        <taxon>Diplogasteroidea</taxon>
        <taxon>Neodiplogasteridae</taxon>
        <taxon>Pristionchus</taxon>
    </lineage>
</organism>